<organism evidence="4 5">
    <name type="scientific">Bacillus spongiae</name>
    <dbReference type="NCBI Taxonomy" id="2683610"/>
    <lineage>
        <taxon>Bacteria</taxon>
        <taxon>Bacillati</taxon>
        <taxon>Bacillota</taxon>
        <taxon>Bacilli</taxon>
        <taxon>Bacillales</taxon>
        <taxon>Bacillaceae</taxon>
        <taxon>Bacillus</taxon>
    </lineage>
</organism>
<feature type="domain" description="HTH tetR-type" evidence="3">
    <location>
        <begin position="11"/>
        <end position="71"/>
    </location>
</feature>
<dbReference type="SUPFAM" id="SSF48498">
    <property type="entry name" value="Tetracyclin repressor-like, C-terminal domain"/>
    <property type="match status" value="1"/>
</dbReference>
<dbReference type="Pfam" id="PF00440">
    <property type="entry name" value="TetR_N"/>
    <property type="match status" value="1"/>
</dbReference>
<sequence length="204" mass="23725">MSPKVSKEHREQRRANIISAAKKLFIEQGYERTTMEHVMGAAKMSKGGLYQYFSNKENLFETILEEDLHRVVQETEKILEGKVESYWNLLLLRMFGEQMEPTDTMDPLAPSKLEFFLTGRRDERRRAYGNERYTLGVKIFADIIAEGQRNGEFKERFPSEILARTIVSFVDGLAVDDSHLPKESLKMKEQYVMFLEYLKGALQA</sequence>
<dbReference type="InterPro" id="IPR041612">
    <property type="entry name" value="YfiR_C"/>
</dbReference>
<evidence type="ECO:0000256" key="1">
    <source>
        <dbReference type="ARBA" id="ARBA00023125"/>
    </source>
</evidence>
<name>A0ABU8HHP0_9BACI</name>
<evidence type="ECO:0000313" key="4">
    <source>
        <dbReference type="EMBL" id="MEI5908681.1"/>
    </source>
</evidence>
<dbReference type="InterPro" id="IPR036271">
    <property type="entry name" value="Tet_transcr_reg_TetR-rel_C_sf"/>
</dbReference>
<dbReference type="Proteomes" id="UP001312865">
    <property type="component" value="Unassembled WGS sequence"/>
</dbReference>
<dbReference type="PRINTS" id="PR00455">
    <property type="entry name" value="HTHTETR"/>
</dbReference>
<evidence type="ECO:0000256" key="2">
    <source>
        <dbReference type="PROSITE-ProRule" id="PRU00335"/>
    </source>
</evidence>
<dbReference type="InterPro" id="IPR050109">
    <property type="entry name" value="HTH-type_TetR-like_transc_reg"/>
</dbReference>
<dbReference type="PANTHER" id="PTHR30055:SF211">
    <property type="entry name" value="TRANSCRIPTIONAL REGULATOR, TETR FAMILY"/>
    <property type="match status" value="1"/>
</dbReference>
<dbReference type="InterPro" id="IPR009057">
    <property type="entry name" value="Homeodomain-like_sf"/>
</dbReference>
<protein>
    <submittedName>
        <fullName evidence="4">TetR family transcriptional regulator</fullName>
    </submittedName>
</protein>
<proteinExistence type="predicted"/>
<feature type="DNA-binding region" description="H-T-H motif" evidence="2">
    <location>
        <begin position="34"/>
        <end position="53"/>
    </location>
</feature>
<gene>
    <name evidence="4" type="ORF">WAK64_16660</name>
</gene>
<dbReference type="Pfam" id="PF17922">
    <property type="entry name" value="TetR_C_17"/>
    <property type="match status" value="1"/>
</dbReference>
<evidence type="ECO:0000259" key="3">
    <source>
        <dbReference type="PROSITE" id="PS50977"/>
    </source>
</evidence>
<dbReference type="SUPFAM" id="SSF46689">
    <property type="entry name" value="Homeodomain-like"/>
    <property type="match status" value="1"/>
</dbReference>
<evidence type="ECO:0000313" key="5">
    <source>
        <dbReference type="Proteomes" id="UP001312865"/>
    </source>
</evidence>
<dbReference type="PROSITE" id="PS50977">
    <property type="entry name" value="HTH_TETR_2"/>
    <property type="match status" value="1"/>
</dbReference>
<reference evidence="4 5" key="1">
    <citation type="journal article" date="2018" name="J. Microbiol.">
        <title>Bacillus spongiae sp. nov., isolated from sponge of Jeju Island.</title>
        <authorList>
            <person name="Lee G.E."/>
            <person name="Im W.T."/>
            <person name="Park J.S."/>
        </authorList>
    </citation>
    <scope>NUCLEOTIDE SEQUENCE [LARGE SCALE GENOMIC DNA]</scope>
    <source>
        <strain evidence="4 5">135PIL107-10</strain>
    </source>
</reference>
<keyword evidence="5" id="KW-1185">Reference proteome</keyword>
<keyword evidence="1 2" id="KW-0238">DNA-binding</keyword>
<dbReference type="InterPro" id="IPR001647">
    <property type="entry name" value="HTH_TetR"/>
</dbReference>
<comment type="caution">
    <text evidence="4">The sequence shown here is derived from an EMBL/GenBank/DDBJ whole genome shotgun (WGS) entry which is preliminary data.</text>
</comment>
<dbReference type="Gene3D" id="1.10.10.60">
    <property type="entry name" value="Homeodomain-like"/>
    <property type="match status" value="1"/>
</dbReference>
<dbReference type="Gene3D" id="1.10.357.10">
    <property type="entry name" value="Tetracycline Repressor, domain 2"/>
    <property type="match status" value="1"/>
</dbReference>
<dbReference type="EMBL" id="JBBAXC010000015">
    <property type="protein sequence ID" value="MEI5908681.1"/>
    <property type="molecule type" value="Genomic_DNA"/>
</dbReference>
<dbReference type="PANTHER" id="PTHR30055">
    <property type="entry name" value="HTH-TYPE TRANSCRIPTIONAL REGULATOR RUTR"/>
    <property type="match status" value="1"/>
</dbReference>
<accession>A0ABU8HHP0</accession>
<dbReference type="RefSeq" id="WP_336588129.1">
    <property type="nucleotide sequence ID" value="NZ_JBBAXC010000015.1"/>
</dbReference>